<dbReference type="SUPFAM" id="SSF51679">
    <property type="entry name" value="Bacterial luciferase-like"/>
    <property type="match status" value="1"/>
</dbReference>
<dbReference type="Proteomes" id="UP000282386">
    <property type="component" value="Chromosome"/>
</dbReference>
<dbReference type="EMBL" id="LR134479">
    <property type="protein sequence ID" value="VEI24018.1"/>
    <property type="molecule type" value="Genomic_DNA"/>
</dbReference>
<dbReference type="FunFam" id="3.20.20.30:FF:000002">
    <property type="entry name" value="LLM class flavin-dependent oxidoreductase"/>
    <property type="match status" value="1"/>
</dbReference>
<keyword evidence="3" id="KW-0560">Oxidoreductase</keyword>
<dbReference type="PANTHER" id="PTHR30137">
    <property type="entry name" value="LUCIFERASE-LIKE MONOOXYGENASE"/>
    <property type="match status" value="1"/>
</dbReference>
<reference evidence="3 4" key="1">
    <citation type="submission" date="2018-12" db="EMBL/GenBank/DDBJ databases">
        <authorList>
            <consortium name="Pathogen Informatics"/>
        </authorList>
    </citation>
    <scope>NUCLEOTIDE SEQUENCE [LARGE SCALE GENOMIC DNA]</scope>
    <source>
        <strain evidence="3 4">NCTC10207</strain>
    </source>
</reference>
<dbReference type="RefSeq" id="WP_126500453.1">
    <property type="nucleotide sequence ID" value="NZ_LR134479.1"/>
</dbReference>
<gene>
    <name evidence="3" type="primary">limB</name>
    <name evidence="3" type="ORF">NCTC10207_01860</name>
</gene>
<evidence type="ECO:0000313" key="4">
    <source>
        <dbReference type="Proteomes" id="UP000282386"/>
    </source>
</evidence>
<evidence type="ECO:0000313" key="3">
    <source>
        <dbReference type="EMBL" id="VEI24018.1"/>
    </source>
</evidence>
<sequence>MTNQQIPFSVLDLMPTRKDRSHTQTMRYTLEAAQAVERFGFSRYWVAEHHNAGSLLSSATVVVMAEIAAATERIRVGSGGIMLPNHAPYVVAEQFGTLEAFHPGRIDLGLGRAPGTDPMTAQALRRDDSAAAHFPAEVQEIMGYLGSPSPMRRVHAIPGQGSNVPLYILGSSTFGASLAAQLGLPFAFASHFAPAALAEAINLYRTNFTPSRVLSEPYVIVGAAAMLADTNEQARRLFTTMQQHFLGVIRGRTLYAPPVEAMDELWSPIEKQRVDSMLAEAIVGSADTAQRQLTNLVERTGANEVIVMSAPWEFEDRIRSYELLSQLPIFQKAE</sequence>
<dbReference type="InterPro" id="IPR011251">
    <property type="entry name" value="Luciferase-like_dom"/>
</dbReference>
<dbReference type="GO" id="GO:0005829">
    <property type="term" value="C:cytosol"/>
    <property type="evidence" value="ECO:0007669"/>
    <property type="project" value="TreeGrafter"/>
</dbReference>
<dbReference type="Pfam" id="PF00296">
    <property type="entry name" value="Bac_luciferase"/>
    <property type="match status" value="1"/>
</dbReference>
<dbReference type="EC" id="1.14.13.107" evidence="3"/>
<dbReference type="AlphaFoldDB" id="A0A7Z9D789"/>
<feature type="domain" description="Luciferase-like" evidence="2">
    <location>
        <begin position="8"/>
        <end position="302"/>
    </location>
</feature>
<comment type="similarity">
    <text evidence="1">To bacterial alkanal monooxygenase alpha and beta chains.</text>
</comment>
<organism evidence="3 4">
    <name type="scientific">Rothia aeria</name>
    <dbReference type="NCBI Taxonomy" id="172042"/>
    <lineage>
        <taxon>Bacteria</taxon>
        <taxon>Bacillati</taxon>
        <taxon>Actinomycetota</taxon>
        <taxon>Actinomycetes</taxon>
        <taxon>Micrococcales</taxon>
        <taxon>Micrococcaceae</taxon>
        <taxon>Rothia</taxon>
    </lineage>
</organism>
<dbReference type="NCBIfam" id="TIGR03558">
    <property type="entry name" value="oxido_grp_1"/>
    <property type="match status" value="1"/>
</dbReference>
<name>A0A7Z9D789_9MICC</name>
<dbReference type="InterPro" id="IPR050766">
    <property type="entry name" value="Bact_Lucif_Oxidored"/>
</dbReference>
<dbReference type="InterPro" id="IPR036661">
    <property type="entry name" value="Luciferase-like_sf"/>
</dbReference>
<dbReference type="Gene3D" id="3.20.20.30">
    <property type="entry name" value="Luciferase-like domain"/>
    <property type="match status" value="1"/>
</dbReference>
<protein>
    <submittedName>
        <fullName evidence="3">Limonene 1,2-monooxygenase</fullName>
        <ecNumber evidence="3">1.14.13.107</ecNumber>
    </submittedName>
</protein>
<accession>A0A7Z9D789</accession>
<dbReference type="InterPro" id="IPR019949">
    <property type="entry name" value="CmoO-like"/>
</dbReference>
<dbReference type="PANTHER" id="PTHR30137:SF6">
    <property type="entry name" value="LUCIFERASE-LIKE MONOOXYGENASE"/>
    <property type="match status" value="1"/>
</dbReference>
<evidence type="ECO:0000259" key="2">
    <source>
        <dbReference type="Pfam" id="PF00296"/>
    </source>
</evidence>
<proteinExistence type="predicted"/>
<evidence type="ECO:0000256" key="1">
    <source>
        <dbReference type="ARBA" id="ARBA00007789"/>
    </source>
</evidence>
<dbReference type="GO" id="GO:0052601">
    <property type="term" value="F:limonene 1,2-monooxygenase [NAD(P)H) activity"/>
    <property type="evidence" value="ECO:0007669"/>
    <property type="project" value="UniProtKB-EC"/>
</dbReference>
<keyword evidence="3" id="KW-0503">Monooxygenase</keyword>